<dbReference type="InterPro" id="IPR009057">
    <property type="entry name" value="Homeodomain-like_sf"/>
</dbReference>
<protein>
    <submittedName>
        <fullName evidence="6">AraC family transcriptional regulator</fullName>
    </submittedName>
</protein>
<dbReference type="InterPro" id="IPR020449">
    <property type="entry name" value="Tscrpt_reg_AraC-type_HTH"/>
</dbReference>
<evidence type="ECO:0000256" key="2">
    <source>
        <dbReference type="ARBA" id="ARBA00023125"/>
    </source>
</evidence>
<feature type="transmembrane region" description="Helical" evidence="4">
    <location>
        <begin position="215"/>
        <end position="237"/>
    </location>
</feature>
<keyword evidence="1" id="KW-0805">Transcription regulation</keyword>
<dbReference type="PRINTS" id="PR00032">
    <property type="entry name" value="HTHARAC"/>
</dbReference>
<feature type="transmembrane region" description="Helical" evidence="4">
    <location>
        <begin position="71"/>
        <end position="93"/>
    </location>
</feature>
<accession>A0ABY8L0E4</accession>
<reference evidence="6 7" key="1">
    <citation type="submission" date="2023-04" db="EMBL/GenBank/DDBJ databases">
        <title>Tenacibaculum tangerinum sp. nov., isolated from sea tidal flat of South Korea.</title>
        <authorList>
            <person name="Lee S.H."/>
            <person name="Kim J.-J."/>
        </authorList>
    </citation>
    <scope>NUCLEOTIDE SEQUENCE [LARGE SCALE GENOMIC DNA]</scope>
    <source>
        <strain evidence="6 7">GRR-S3-23</strain>
    </source>
</reference>
<dbReference type="PANTHER" id="PTHR43280:SF29">
    <property type="entry name" value="ARAC-FAMILY TRANSCRIPTIONAL REGULATOR"/>
    <property type="match status" value="1"/>
</dbReference>
<dbReference type="PROSITE" id="PS01124">
    <property type="entry name" value="HTH_ARAC_FAMILY_2"/>
    <property type="match status" value="1"/>
</dbReference>
<evidence type="ECO:0000313" key="6">
    <source>
        <dbReference type="EMBL" id="WGH74815.1"/>
    </source>
</evidence>
<gene>
    <name evidence="6" type="ORF">P8625_12075</name>
</gene>
<proteinExistence type="predicted"/>
<dbReference type="EMBL" id="CP122539">
    <property type="protein sequence ID" value="WGH74815.1"/>
    <property type="molecule type" value="Genomic_DNA"/>
</dbReference>
<dbReference type="Gene3D" id="1.10.10.60">
    <property type="entry name" value="Homeodomain-like"/>
    <property type="match status" value="2"/>
</dbReference>
<dbReference type="Proteomes" id="UP001232001">
    <property type="component" value="Chromosome"/>
</dbReference>
<evidence type="ECO:0000259" key="5">
    <source>
        <dbReference type="PROSITE" id="PS01124"/>
    </source>
</evidence>
<feature type="transmembrane region" description="Helical" evidence="4">
    <location>
        <begin position="141"/>
        <end position="158"/>
    </location>
</feature>
<dbReference type="InterPro" id="IPR018060">
    <property type="entry name" value="HTH_AraC"/>
</dbReference>
<evidence type="ECO:0000313" key="7">
    <source>
        <dbReference type="Proteomes" id="UP001232001"/>
    </source>
</evidence>
<dbReference type="PANTHER" id="PTHR43280">
    <property type="entry name" value="ARAC-FAMILY TRANSCRIPTIONAL REGULATOR"/>
    <property type="match status" value="1"/>
</dbReference>
<feature type="transmembrane region" description="Helical" evidence="4">
    <location>
        <begin position="6"/>
        <end position="29"/>
    </location>
</feature>
<feature type="transmembrane region" description="Helical" evidence="4">
    <location>
        <begin position="179"/>
        <end position="203"/>
    </location>
</feature>
<keyword evidence="4" id="KW-1133">Transmembrane helix</keyword>
<dbReference type="SMART" id="SM00342">
    <property type="entry name" value="HTH_ARAC"/>
    <property type="match status" value="1"/>
</dbReference>
<sequence>MNTNFNFFNSLIISGALQGIIFAAVVLLYNKHKSKSNFFLAQVVLYLSLNNLYYWFVDVGLSQNIPYYENLYIPLNLLILPCYYCFVISYFNIKEKTTYLFVPFLISLLTHIFLLVYKLFFTSHFIISQKNIHFFYYAEEYLSALFTLFVIFKTFSFIKNYEKNAKEYSSKIVKKETKWLKNLLFFGIFISILWILLTLFSQYFNIYQLQTNNTYFLWLSISFLVYWLGYNGIYYNGIFNQRTEIRKQTIDNKAIKTRPSSEKGKQQVEDFKAIIKNQKLYLNPQFSLSLFSKKLDLSESYLSHIFNQNSSINFSEYVNKLRVEEALKLLKNSQFKNYTIVAIGLEAGFNSKSTFYHNFKKEVGVTPTQYRKENMS</sequence>
<organism evidence="6 7">
    <name type="scientific">Tenacibaculum tangerinum</name>
    <dbReference type="NCBI Taxonomy" id="3038772"/>
    <lineage>
        <taxon>Bacteria</taxon>
        <taxon>Pseudomonadati</taxon>
        <taxon>Bacteroidota</taxon>
        <taxon>Flavobacteriia</taxon>
        <taxon>Flavobacteriales</taxon>
        <taxon>Flavobacteriaceae</taxon>
        <taxon>Tenacibaculum</taxon>
    </lineage>
</organism>
<name>A0ABY8L0E4_9FLAO</name>
<dbReference type="Pfam" id="PF12833">
    <property type="entry name" value="HTH_18"/>
    <property type="match status" value="1"/>
</dbReference>
<feature type="transmembrane region" description="Helical" evidence="4">
    <location>
        <begin position="38"/>
        <end position="56"/>
    </location>
</feature>
<evidence type="ECO:0000256" key="1">
    <source>
        <dbReference type="ARBA" id="ARBA00023015"/>
    </source>
</evidence>
<feature type="domain" description="HTH araC/xylS-type" evidence="5">
    <location>
        <begin position="272"/>
        <end position="373"/>
    </location>
</feature>
<keyword evidence="3" id="KW-0804">Transcription</keyword>
<dbReference type="RefSeq" id="WP_279650709.1">
    <property type="nucleotide sequence ID" value="NZ_CP122539.1"/>
</dbReference>
<feature type="transmembrane region" description="Helical" evidence="4">
    <location>
        <begin position="100"/>
        <end position="121"/>
    </location>
</feature>
<dbReference type="InterPro" id="IPR018062">
    <property type="entry name" value="HTH_AraC-typ_CS"/>
</dbReference>
<keyword evidence="4" id="KW-0812">Transmembrane</keyword>
<keyword evidence="7" id="KW-1185">Reference proteome</keyword>
<keyword evidence="2" id="KW-0238">DNA-binding</keyword>
<dbReference type="PROSITE" id="PS00041">
    <property type="entry name" value="HTH_ARAC_FAMILY_1"/>
    <property type="match status" value="1"/>
</dbReference>
<dbReference type="SUPFAM" id="SSF46689">
    <property type="entry name" value="Homeodomain-like"/>
    <property type="match status" value="1"/>
</dbReference>
<evidence type="ECO:0000256" key="3">
    <source>
        <dbReference type="ARBA" id="ARBA00023163"/>
    </source>
</evidence>
<keyword evidence="4" id="KW-0472">Membrane</keyword>
<evidence type="ECO:0000256" key="4">
    <source>
        <dbReference type="SAM" id="Phobius"/>
    </source>
</evidence>